<organism evidence="6 7">
    <name type="scientific">Mucor saturninus</name>
    <dbReference type="NCBI Taxonomy" id="64648"/>
    <lineage>
        <taxon>Eukaryota</taxon>
        <taxon>Fungi</taxon>
        <taxon>Fungi incertae sedis</taxon>
        <taxon>Mucoromycota</taxon>
        <taxon>Mucoromycotina</taxon>
        <taxon>Mucoromycetes</taxon>
        <taxon>Mucorales</taxon>
        <taxon>Mucorineae</taxon>
        <taxon>Mucoraceae</taxon>
        <taxon>Mucor</taxon>
    </lineage>
</organism>
<dbReference type="AlphaFoldDB" id="A0A8H7UUW5"/>
<dbReference type="Pfam" id="PF09597">
    <property type="entry name" value="SAM_Ribosomal_mS41"/>
    <property type="match status" value="1"/>
</dbReference>
<dbReference type="EMBL" id="JAEPRD010000095">
    <property type="protein sequence ID" value="KAG2199506.1"/>
    <property type="molecule type" value="Genomic_DNA"/>
</dbReference>
<dbReference type="OrthoDB" id="18595at2759"/>
<keyword evidence="3" id="KW-0496">Mitochondrion</keyword>
<sequence>MIPTIRSSVLRGVRYSHHAANTVVPPVRGSVQDVPTFMKAIGRSCEDVAGKFETWEQLFTTNSRVMKTDMGINTKQRKYILSWVERYRKGVEPQAISTPKPKKK</sequence>
<comment type="subcellular location">
    <subcellularLocation>
        <location evidence="1">Mitochondrion</location>
    </subcellularLocation>
</comment>
<dbReference type="PANTHER" id="PTHR28235">
    <property type="entry name" value="PROTEIN FYV4, MITOCHONDRIAL"/>
    <property type="match status" value="1"/>
</dbReference>
<evidence type="ECO:0000256" key="2">
    <source>
        <dbReference type="ARBA" id="ARBA00010492"/>
    </source>
</evidence>
<dbReference type="PANTHER" id="PTHR28235:SF1">
    <property type="entry name" value="SMALL RIBOSOMAL SUBUNIT PROTEIN MS41"/>
    <property type="match status" value="1"/>
</dbReference>
<keyword evidence="7" id="KW-1185">Reference proteome</keyword>
<dbReference type="SMART" id="SM01238">
    <property type="entry name" value="IGR"/>
    <property type="match status" value="1"/>
</dbReference>
<evidence type="ECO:0000313" key="7">
    <source>
        <dbReference type="Proteomes" id="UP000603453"/>
    </source>
</evidence>
<dbReference type="InterPro" id="IPR039603">
    <property type="entry name" value="Ribosomal_mS41"/>
</dbReference>
<reference evidence="6" key="1">
    <citation type="submission" date="2020-12" db="EMBL/GenBank/DDBJ databases">
        <title>Metabolic potential, ecology and presence of endohyphal bacteria is reflected in genomic diversity of Mucoromycotina.</title>
        <authorList>
            <person name="Muszewska A."/>
            <person name="Okrasinska A."/>
            <person name="Steczkiewicz K."/>
            <person name="Drgas O."/>
            <person name="Orlowska M."/>
            <person name="Perlinska-Lenart U."/>
            <person name="Aleksandrzak-Piekarczyk T."/>
            <person name="Szatraj K."/>
            <person name="Zielenkiewicz U."/>
            <person name="Pilsyk S."/>
            <person name="Malc E."/>
            <person name="Mieczkowski P."/>
            <person name="Kruszewska J.S."/>
            <person name="Biernat P."/>
            <person name="Pawlowska J."/>
        </authorList>
    </citation>
    <scope>NUCLEOTIDE SEQUENCE</scope>
    <source>
        <strain evidence="6">WA0000017839</strain>
    </source>
</reference>
<gene>
    <name evidence="6" type="ORF">INT47_009960</name>
</gene>
<name>A0A8H7UUW5_9FUNG</name>
<evidence type="ECO:0000256" key="1">
    <source>
        <dbReference type="ARBA" id="ARBA00004173"/>
    </source>
</evidence>
<dbReference type="GO" id="GO:0005739">
    <property type="term" value="C:mitochondrion"/>
    <property type="evidence" value="ECO:0007669"/>
    <property type="project" value="UniProtKB-SubCell"/>
</dbReference>
<proteinExistence type="inferred from homology"/>
<feature type="domain" description="Small ribosomal subunit protein mS41 SAM" evidence="5">
    <location>
        <begin position="34"/>
        <end position="90"/>
    </location>
</feature>
<evidence type="ECO:0000256" key="4">
    <source>
        <dbReference type="ARBA" id="ARBA00035129"/>
    </source>
</evidence>
<dbReference type="InterPro" id="IPR019083">
    <property type="entry name" value="SAM_Ribosomal_mS41"/>
</dbReference>
<comment type="caution">
    <text evidence="6">The sequence shown here is derived from an EMBL/GenBank/DDBJ whole genome shotgun (WGS) entry which is preliminary data.</text>
</comment>
<evidence type="ECO:0000256" key="3">
    <source>
        <dbReference type="ARBA" id="ARBA00023128"/>
    </source>
</evidence>
<comment type="similarity">
    <text evidence="2">Belongs to the mitochondrion-specific ribosomal protein mS41 family.</text>
</comment>
<evidence type="ECO:0000259" key="5">
    <source>
        <dbReference type="SMART" id="SM01238"/>
    </source>
</evidence>
<accession>A0A8H7UUW5</accession>
<evidence type="ECO:0000313" key="6">
    <source>
        <dbReference type="EMBL" id="KAG2199506.1"/>
    </source>
</evidence>
<protein>
    <recommendedName>
        <fullName evidence="4">Small ribosomal subunit protein mS41</fullName>
    </recommendedName>
</protein>
<dbReference type="Proteomes" id="UP000603453">
    <property type="component" value="Unassembled WGS sequence"/>
</dbReference>